<gene>
    <name evidence="2" type="ORF">B0T11DRAFT_11554</name>
</gene>
<feature type="region of interest" description="Disordered" evidence="1">
    <location>
        <begin position="97"/>
        <end position="137"/>
    </location>
</feature>
<feature type="region of interest" description="Disordered" evidence="1">
    <location>
        <begin position="1"/>
        <end position="20"/>
    </location>
</feature>
<evidence type="ECO:0000313" key="3">
    <source>
        <dbReference type="Proteomes" id="UP000813385"/>
    </source>
</evidence>
<dbReference type="Proteomes" id="UP000813385">
    <property type="component" value="Unassembled WGS sequence"/>
</dbReference>
<dbReference type="UniPathway" id="UPA00143"/>
<feature type="compositionally biased region" description="Polar residues" evidence="1">
    <location>
        <begin position="97"/>
        <end position="106"/>
    </location>
</feature>
<protein>
    <submittedName>
        <fullName evidence="2">COM1 protein</fullName>
    </submittedName>
</protein>
<reference evidence="2" key="1">
    <citation type="journal article" date="2021" name="Nat. Commun.">
        <title>Genetic determinants of endophytism in the Arabidopsis root mycobiome.</title>
        <authorList>
            <person name="Mesny F."/>
            <person name="Miyauchi S."/>
            <person name="Thiergart T."/>
            <person name="Pickel B."/>
            <person name="Atanasova L."/>
            <person name="Karlsson M."/>
            <person name="Huettel B."/>
            <person name="Barry K.W."/>
            <person name="Haridas S."/>
            <person name="Chen C."/>
            <person name="Bauer D."/>
            <person name="Andreopoulos W."/>
            <person name="Pangilinan J."/>
            <person name="LaButti K."/>
            <person name="Riley R."/>
            <person name="Lipzen A."/>
            <person name="Clum A."/>
            <person name="Drula E."/>
            <person name="Henrissat B."/>
            <person name="Kohler A."/>
            <person name="Grigoriev I.V."/>
            <person name="Martin F.M."/>
            <person name="Hacquard S."/>
        </authorList>
    </citation>
    <scope>NUCLEOTIDE SEQUENCE</scope>
    <source>
        <strain evidence="2">MPI-CAGE-AT-0016</strain>
    </source>
</reference>
<feature type="region of interest" description="Disordered" evidence="1">
    <location>
        <begin position="362"/>
        <end position="627"/>
    </location>
</feature>
<organism evidence="2 3">
    <name type="scientific">Plectosphaerella cucumerina</name>
    <dbReference type="NCBI Taxonomy" id="40658"/>
    <lineage>
        <taxon>Eukaryota</taxon>
        <taxon>Fungi</taxon>
        <taxon>Dikarya</taxon>
        <taxon>Ascomycota</taxon>
        <taxon>Pezizomycotina</taxon>
        <taxon>Sordariomycetes</taxon>
        <taxon>Hypocreomycetidae</taxon>
        <taxon>Glomerellales</taxon>
        <taxon>Plectosphaerellaceae</taxon>
        <taxon>Plectosphaerella</taxon>
    </lineage>
</organism>
<dbReference type="OrthoDB" id="2587563at2759"/>
<dbReference type="GO" id="GO:0016567">
    <property type="term" value="P:protein ubiquitination"/>
    <property type="evidence" value="ECO:0007669"/>
    <property type="project" value="UniProtKB-UniPathway"/>
</dbReference>
<accession>A0A8K0TV81</accession>
<dbReference type="AlphaFoldDB" id="A0A8K0TV81"/>
<sequence length="697" mass="75436">MASLRVPDTGLQLESSGGASQGVPTQAFALTLSDNVIEDMIKCVQNGEDIQLSLGSSPTFLFGSQSHTPTPSTEQYPLDIYLTKPFESTKRASRIPSISSLWQKPTSPRPDLAEHNGRPRNATSSSVSSSRDSDLETLQNSIAAAEASRKHTNILETMPKNVSTKPAAKSKYLSSVASYNKGGSRPNSPALTAVGSPSLNPGYGAASRQSMDKAKGQRTMIVHELAAEDRTTSYLEGKWSGPADDFKTTLEKVADYLSASDSWALKKMYWKELDVWRYDYDSQDDRQNAIDRAVKIFDRTRLGLEEAPWEKLLPKEERGKGKHLSRVQANIAKVSASVAAAPKIKVDGASDTGAEDVLKLDGSESVGRSSSQPLPAKKKPAPKLLSAKPKASTPKPMQSKAAKDRTERALPVPAKTGKFLSEEYVIDSDSDSSEKPMASVTAAARNKKPSPAPRPAPKPVERAAVSKPKQKAKPVERPVERAKPVPSPQPTKRRREEDEQDAESSSSSGRPLAKRIKPKPAREVERAPIKAPVALKHRPAASDSQGSRGSGTNGSISFKSTKNTSPVKSSPLASSPPTNASDLEQQRRHPPPDPIVGRKRKISADTSDDGLSSKGSTTSSADSSIVAKRRKMIEPALVKKASIFKTRYAKYANLHREISSMDHPPRSKIEDLEHLRDSLARLKAEIYKECPPAIAVA</sequence>
<feature type="compositionally biased region" description="Low complexity" evidence="1">
    <location>
        <begin position="609"/>
        <end position="624"/>
    </location>
</feature>
<keyword evidence="3" id="KW-1185">Reference proteome</keyword>
<evidence type="ECO:0000256" key="1">
    <source>
        <dbReference type="SAM" id="MobiDB-lite"/>
    </source>
</evidence>
<feature type="compositionally biased region" description="Polar residues" evidence="1">
    <location>
        <begin position="185"/>
        <end position="199"/>
    </location>
</feature>
<comment type="caution">
    <text evidence="2">The sequence shown here is derived from an EMBL/GenBank/DDBJ whole genome shotgun (WGS) entry which is preliminary data.</text>
</comment>
<proteinExistence type="predicted"/>
<feature type="compositionally biased region" description="Basic and acidic residues" evidence="1">
    <location>
        <begin position="473"/>
        <end position="483"/>
    </location>
</feature>
<dbReference type="EMBL" id="JAGPXD010000001">
    <property type="protein sequence ID" value="KAH7375658.1"/>
    <property type="molecule type" value="Genomic_DNA"/>
</dbReference>
<evidence type="ECO:0000313" key="2">
    <source>
        <dbReference type="EMBL" id="KAH7375658.1"/>
    </source>
</evidence>
<name>A0A8K0TV81_9PEZI</name>
<feature type="region of interest" description="Disordered" evidence="1">
    <location>
        <begin position="179"/>
        <end position="216"/>
    </location>
</feature>
<feature type="compositionally biased region" description="Polar residues" evidence="1">
    <location>
        <begin position="553"/>
        <end position="583"/>
    </location>
</feature>
<feature type="compositionally biased region" description="Low complexity" evidence="1">
    <location>
        <begin position="382"/>
        <end position="392"/>
    </location>
</feature>
<dbReference type="SUPFAM" id="SSF46785">
    <property type="entry name" value="Winged helix' DNA-binding domain"/>
    <property type="match status" value="1"/>
</dbReference>
<dbReference type="InterPro" id="IPR036390">
    <property type="entry name" value="WH_DNA-bd_sf"/>
</dbReference>